<dbReference type="FunFam" id="1.10.10.10:FF:000053">
    <property type="entry name" value="Serine/threonine-protein kinase RIO2"/>
    <property type="match status" value="1"/>
</dbReference>
<dbReference type="Proteomes" id="UP000241769">
    <property type="component" value="Unassembled WGS sequence"/>
</dbReference>
<organism evidence="22 23">
    <name type="scientific">Planoprotostelium fungivorum</name>
    <dbReference type="NCBI Taxonomy" id="1890364"/>
    <lineage>
        <taxon>Eukaryota</taxon>
        <taxon>Amoebozoa</taxon>
        <taxon>Evosea</taxon>
        <taxon>Variosea</taxon>
        <taxon>Cavosteliida</taxon>
        <taxon>Cavosteliaceae</taxon>
        <taxon>Planoprotostelium</taxon>
    </lineage>
</organism>
<evidence type="ECO:0000256" key="12">
    <source>
        <dbReference type="ARBA" id="ARBA00022777"/>
    </source>
</evidence>
<comment type="catalytic activity">
    <reaction evidence="16">
        <text>L-seryl-[protein] + ATP = O-phospho-L-seryl-[protein] + ADP + H(+)</text>
        <dbReference type="Rhea" id="RHEA:17989"/>
        <dbReference type="Rhea" id="RHEA-COMP:9863"/>
        <dbReference type="Rhea" id="RHEA-COMP:11604"/>
        <dbReference type="ChEBI" id="CHEBI:15378"/>
        <dbReference type="ChEBI" id="CHEBI:29999"/>
        <dbReference type="ChEBI" id="CHEBI:30616"/>
        <dbReference type="ChEBI" id="CHEBI:83421"/>
        <dbReference type="ChEBI" id="CHEBI:456216"/>
        <dbReference type="EC" id="2.7.11.1"/>
    </reaction>
</comment>
<keyword evidence="10" id="KW-0479">Metal-binding</keyword>
<evidence type="ECO:0000256" key="11">
    <source>
        <dbReference type="ARBA" id="ARBA00022741"/>
    </source>
</evidence>
<keyword evidence="14" id="KW-0460">Magnesium</keyword>
<dbReference type="Pfam" id="PF09202">
    <property type="entry name" value="Rio2_N"/>
    <property type="match status" value="1"/>
</dbReference>
<evidence type="ECO:0000256" key="10">
    <source>
        <dbReference type="ARBA" id="ARBA00022723"/>
    </source>
</evidence>
<dbReference type="InterPro" id="IPR011009">
    <property type="entry name" value="Kinase-like_dom_sf"/>
</dbReference>
<protein>
    <recommendedName>
        <fullName evidence="17">Serine/threonine-protein kinase RIO2</fullName>
        <ecNumber evidence="4">2.7.11.1</ecNumber>
    </recommendedName>
    <alternativeName>
        <fullName evidence="18">Serine/threonine-protein kinase rio2</fullName>
    </alternativeName>
</protein>
<comment type="similarity">
    <text evidence="3">Belongs to the protein kinase superfamily. RIO-type Ser/Thr kinase family.</text>
</comment>
<dbReference type="FunFam" id="1.10.510.10:FF:000307">
    <property type="entry name" value="Serine/threonine-protein kinase RIO2"/>
    <property type="match status" value="1"/>
</dbReference>
<evidence type="ECO:0000256" key="7">
    <source>
        <dbReference type="ARBA" id="ARBA00022527"/>
    </source>
</evidence>
<dbReference type="InterPro" id="IPR036390">
    <property type="entry name" value="WH_DNA-bd_sf"/>
</dbReference>
<dbReference type="FunFam" id="3.30.200.20:FF:000052">
    <property type="entry name" value="Serine/threonine-protein kinase RIO2"/>
    <property type="match status" value="1"/>
</dbReference>
<keyword evidence="23" id="KW-1185">Reference proteome</keyword>
<dbReference type="InParanoid" id="A0A2P6NZK2"/>
<evidence type="ECO:0000256" key="1">
    <source>
        <dbReference type="ARBA" id="ARBA00001946"/>
    </source>
</evidence>
<dbReference type="PANTHER" id="PTHR45852">
    <property type="entry name" value="SER/THR-PROTEIN KINASE RIO2"/>
    <property type="match status" value="1"/>
</dbReference>
<dbReference type="GO" id="GO:0005634">
    <property type="term" value="C:nucleus"/>
    <property type="evidence" value="ECO:0007669"/>
    <property type="project" value="TreeGrafter"/>
</dbReference>
<keyword evidence="13" id="KW-0067">ATP-binding</keyword>
<dbReference type="EC" id="2.7.11.1" evidence="4"/>
<dbReference type="Gene3D" id="1.10.10.10">
    <property type="entry name" value="Winged helix-like DNA-binding domain superfamily/Winged helix DNA-binding domain"/>
    <property type="match status" value="1"/>
</dbReference>
<dbReference type="InterPro" id="IPR015285">
    <property type="entry name" value="RIO2_wHTH_N"/>
</dbReference>
<dbReference type="InterPro" id="IPR000687">
    <property type="entry name" value="RIO_kinase"/>
</dbReference>
<accession>A0A2P6NZK2</accession>
<feature type="coiled-coil region" evidence="19">
    <location>
        <begin position="309"/>
        <end position="336"/>
    </location>
</feature>
<dbReference type="EMBL" id="MDYQ01000234">
    <property type="protein sequence ID" value="PRP78245.1"/>
    <property type="molecule type" value="Genomic_DNA"/>
</dbReference>
<evidence type="ECO:0000256" key="15">
    <source>
        <dbReference type="ARBA" id="ARBA00047899"/>
    </source>
</evidence>
<dbReference type="Pfam" id="PF01163">
    <property type="entry name" value="RIO1"/>
    <property type="match status" value="1"/>
</dbReference>
<evidence type="ECO:0000256" key="13">
    <source>
        <dbReference type="ARBA" id="ARBA00022840"/>
    </source>
</evidence>
<gene>
    <name evidence="22" type="ORF">PROFUN_02222</name>
    <name evidence="21" type="ORF">PROFUN_13855</name>
</gene>
<keyword evidence="7" id="KW-0723">Serine/threonine-protein kinase</keyword>
<dbReference type="InterPro" id="IPR018934">
    <property type="entry name" value="RIO_dom"/>
</dbReference>
<dbReference type="InterPro" id="IPR036388">
    <property type="entry name" value="WH-like_DNA-bd_sf"/>
</dbReference>
<sequence length="419" mass="48233">MRLDVTLLRYLSRDEFRALTAIEIGMKNHELVPTSLIIQIAHVKHGGTKKAITTLHKNKLVWHDSKKYDGYRLTYQGYDFLALRTLCSRGILSGMATKLGVGKESDLYIGINAEGVQVAIKFARLGRTSFRSIKNNRDYLEHRKSASWLYLSRLASLKEYAFMKALYENGFPTPVPIDWNRHVVVMSLVNGYLLANVKRLIHPGRVYSDLMNLIVRFASYGLIHCDFNEFNIMINDEEKVTVIDFPQMVSTSHANAEMYFNRDVNCIRIFFEKKFGYVGAEYPVFNVDTEREFSLDVQVAASGFSSEDAKKLDALMEELKMNEEEAEEDDDEDSDEEDDQVMSISAVTDSNAPVVEFDERVSRRTRVFQQLLTKDAAKEIEEELEVRKQLKKRGVHVTNKNTTKLKSKRDNHNQIRNGW</sequence>
<keyword evidence="11" id="KW-0547">Nucleotide-binding</keyword>
<keyword evidence="6" id="KW-0690">Ribosome biogenesis</keyword>
<dbReference type="GO" id="GO:0005829">
    <property type="term" value="C:cytosol"/>
    <property type="evidence" value="ECO:0007669"/>
    <property type="project" value="TreeGrafter"/>
</dbReference>
<keyword evidence="19" id="KW-0175">Coiled coil</keyword>
<dbReference type="EMBL" id="MDYQ01000004">
    <property type="protein sequence ID" value="PRP89348.1"/>
    <property type="molecule type" value="Genomic_DNA"/>
</dbReference>
<keyword evidence="5" id="KW-0963">Cytoplasm</keyword>
<dbReference type="GO" id="GO:0030688">
    <property type="term" value="C:preribosome, small subunit precursor"/>
    <property type="evidence" value="ECO:0007669"/>
    <property type="project" value="TreeGrafter"/>
</dbReference>
<comment type="subcellular location">
    <subcellularLocation>
        <location evidence="2">Cytoplasm</location>
    </subcellularLocation>
</comment>
<dbReference type="GO" id="GO:0030490">
    <property type="term" value="P:maturation of SSU-rRNA"/>
    <property type="evidence" value="ECO:0007669"/>
    <property type="project" value="TreeGrafter"/>
</dbReference>
<dbReference type="SUPFAM" id="SSF56112">
    <property type="entry name" value="Protein kinase-like (PK-like)"/>
    <property type="match status" value="1"/>
</dbReference>
<dbReference type="GO" id="GO:0005524">
    <property type="term" value="F:ATP binding"/>
    <property type="evidence" value="ECO:0007669"/>
    <property type="project" value="UniProtKB-KW"/>
</dbReference>
<evidence type="ECO:0000256" key="16">
    <source>
        <dbReference type="ARBA" id="ARBA00048679"/>
    </source>
</evidence>
<evidence type="ECO:0000256" key="6">
    <source>
        <dbReference type="ARBA" id="ARBA00022517"/>
    </source>
</evidence>
<evidence type="ECO:0000256" key="17">
    <source>
        <dbReference type="ARBA" id="ARBA00068353"/>
    </source>
</evidence>
<evidence type="ECO:0000256" key="19">
    <source>
        <dbReference type="SAM" id="Coils"/>
    </source>
</evidence>
<reference evidence="22 23" key="1">
    <citation type="journal article" date="2018" name="Genome Biol. Evol.">
        <title>Multiple Roots of Fruiting Body Formation in Amoebozoa.</title>
        <authorList>
            <person name="Hillmann F."/>
            <person name="Forbes G."/>
            <person name="Novohradska S."/>
            <person name="Ferling I."/>
            <person name="Riege K."/>
            <person name="Groth M."/>
            <person name="Westermann M."/>
            <person name="Marz M."/>
            <person name="Spaller T."/>
            <person name="Winckler T."/>
            <person name="Schaap P."/>
            <person name="Glockner G."/>
        </authorList>
    </citation>
    <scope>NUCLEOTIDE SEQUENCE [LARGE SCALE GENOMIC DNA]</scope>
    <source>
        <strain evidence="22 23">Jena</strain>
    </source>
</reference>
<comment type="caution">
    <text evidence="22">The sequence shown here is derived from an EMBL/GenBank/DDBJ whole genome shotgun (WGS) entry which is preliminary data.</text>
</comment>
<dbReference type="OrthoDB" id="10258631at2759"/>
<evidence type="ECO:0000256" key="9">
    <source>
        <dbReference type="ARBA" id="ARBA00022679"/>
    </source>
</evidence>
<dbReference type="FunCoup" id="A0A2P6NZK2">
    <property type="interactions" value="822"/>
</dbReference>
<keyword evidence="8" id="KW-0597">Phosphoprotein</keyword>
<evidence type="ECO:0000256" key="2">
    <source>
        <dbReference type="ARBA" id="ARBA00004496"/>
    </source>
</evidence>
<dbReference type="InterPro" id="IPR030484">
    <property type="entry name" value="Rio2"/>
</dbReference>
<dbReference type="Gene3D" id="1.10.510.10">
    <property type="entry name" value="Transferase(Phosphotransferase) domain 1"/>
    <property type="match status" value="1"/>
</dbReference>
<evidence type="ECO:0000256" key="14">
    <source>
        <dbReference type="ARBA" id="ARBA00022842"/>
    </source>
</evidence>
<feature type="domain" description="RIO kinase" evidence="20">
    <location>
        <begin position="64"/>
        <end position="294"/>
    </location>
</feature>
<dbReference type="Gene3D" id="3.30.200.20">
    <property type="entry name" value="Phosphorylase Kinase, domain 1"/>
    <property type="match status" value="1"/>
</dbReference>
<evidence type="ECO:0000313" key="22">
    <source>
        <dbReference type="EMBL" id="PRP89348.1"/>
    </source>
</evidence>
<evidence type="ECO:0000313" key="23">
    <source>
        <dbReference type="Proteomes" id="UP000241769"/>
    </source>
</evidence>
<dbReference type="SUPFAM" id="SSF46785">
    <property type="entry name" value="Winged helix' DNA-binding domain"/>
    <property type="match status" value="1"/>
</dbReference>
<evidence type="ECO:0000313" key="21">
    <source>
        <dbReference type="EMBL" id="PRP78245.1"/>
    </source>
</evidence>
<comment type="cofactor">
    <cofactor evidence="1">
        <name>Mg(2+)</name>
        <dbReference type="ChEBI" id="CHEBI:18420"/>
    </cofactor>
</comment>
<evidence type="ECO:0000256" key="4">
    <source>
        <dbReference type="ARBA" id="ARBA00012513"/>
    </source>
</evidence>
<dbReference type="CDD" id="cd05144">
    <property type="entry name" value="RIO2_C"/>
    <property type="match status" value="1"/>
</dbReference>
<dbReference type="GO" id="GO:0046872">
    <property type="term" value="F:metal ion binding"/>
    <property type="evidence" value="ECO:0007669"/>
    <property type="project" value="UniProtKB-KW"/>
</dbReference>
<dbReference type="PANTHER" id="PTHR45852:SF1">
    <property type="entry name" value="SERINE_THREONINE-PROTEIN KINASE RIO2"/>
    <property type="match status" value="1"/>
</dbReference>
<evidence type="ECO:0000256" key="3">
    <source>
        <dbReference type="ARBA" id="ARBA00009196"/>
    </source>
</evidence>
<dbReference type="AlphaFoldDB" id="A0A2P6NZK2"/>
<dbReference type="SMART" id="SM00090">
    <property type="entry name" value="RIO"/>
    <property type="match status" value="1"/>
</dbReference>
<keyword evidence="12" id="KW-0418">Kinase</keyword>
<comment type="catalytic activity">
    <reaction evidence="15">
        <text>L-threonyl-[protein] + ATP = O-phospho-L-threonyl-[protein] + ADP + H(+)</text>
        <dbReference type="Rhea" id="RHEA:46608"/>
        <dbReference type="Rhea" id="RHEA-COMP:11060"/>
        <dbReference type="Rhea" id="RHEA-COMP:11605"/>
        <dbReference type="ChEBI" id="CHEBI:15378"/>
        <dbReference type="ChEBI" id="CHEBI:30013"/>
        <dbReference type="ChEBI" id="CHEBI:30616"/>
        <dbReference type="ChEBI" id="CHEBI:61977"/>
        <dbReference type="ChEBI" id="CHEBI:456216"/>
        <dbReference type="EC" id="2.7.11.1"/>
    </reaction>
</comment>
<proteinExistence type="inferred from homology"/>
<evidence type="ECO:0000256" key="18">
    <source>
        <dbReference type="ARBA" id="ARBA00068837"/>
    </source>
</evidence>
<dbReference type="STRING" id="1890364.A0A2P6NZK2"/>
<evidence type="ECO:0000256" key="5">
    <source>
        <dbReference type="ARBA" id="ARBA00022490"/>
    </source>
</evidence>
<name>A0A2P6NZK2_9EUKA</name>
<keyword evidence="9" id="KW-0808">Transferase</keyword>
<evidence type="ECO:0000256" key="8">
    <source>
        <dbReference type="ARBA" id="ARBA00022553"/>
    </source>
</evidence>
<evidence type="ECO:0000259" key="20">
    <source>
        <dbReference type="SMART" id="SM00090"/>
    </source>
</evidence>
<dbReference type="GO" id="GO:0004674">
    <property type="term" value="F:protein serine/threonine kinase activity"/>
    <property type="evidence" value="ECO:0007669"/>
    <property type="project" value="UniProtKB-KW"/>
</dbReference>